<organism evidence="2 3">
    <name type="scientific">Clostridium tagluense</name>
    <dbReference type="NCBI Taxonomy" id="360422"/>
    <lineage>
        <taxon>Bacteria</taxon>
        <taxon>Bacillati</taxon>
        <taxon>Bacillota</taxon>
        <taxon>Clostridia</taxon>
        <taxon>Eubacteriales</taxon>
        <taxon>Clostridiaceae</taxon>
        <taxon>Clostridium</taxon>
    </lineage>
</organism>
<dbReference type="AlphaFoldDB" id="A0A401UUJ7"/>
<feature type="coiled-coil region" evidence="1">
    <location>
        <begin position="31"/>
        <end position="61"/>
    </location>
</feature>
<keyword evidence="3" id="KW-1185">Reference proteome</keyword>
<name>A0A401UUJ7_9CLOT</name>
<evidence type="ECO:0000256" key="1">
    <source>
        <dbReference type="SAM" id="Coils"/>
    </source>
</evidence>
<comment type="caution">
    <text evidence="2">The sequence shown here is derived from an EMBL/GenBank/DDBJ whole genome shotgun (WGS) entry which is preliminary data.</text>
</comment>
<sequence>MDKEYIKAISTIIEKTKHDIQNYYEVDLSEKPKYNEVNKSLEKLLKQLQDTKSTINNYLKITNEGYLVLEHVSSNYVIKFLDGSNFQPLVCGFYLETYINNKGWSVVKVEYDLKKGYYFYNPEIGCQNLYPNMKVRVR</sequence>
<proteinExistence type="predicted"/>
<dbReference type="RefSeq" id="WP_125006467.1">
    <property type="nucleotide sequence ID" value="NZ_BHYK01000064.1"/>
</dbReference>
<evidence type="ECO:0000313" key="2">
    <source>
        <dbReference type="EMBL" id="GCD13166.1"/>
    </source>
</evidence>
<dbReference type="EMBL" id="BHYK01000064">
    <property type="protein sequence ID" value="GCD13166.1"/>
    <property type="molecule type" value="Genomic_DNA"/>
</dbReference>
<gene>
    <name evidence="2" type="ORF">Ctaglu_47890</name>
</gene>
<accession>A0A401UUJ7</accession>
<keyword evidence="1" id="KW-0175">Coiled coil</keyword>
<evidence type="ECO:0000313" key="3">
    <source>
        <dbReference type="Proteomes" id="UP000287872"/>
    </source>
</evidence>
<dbReference type="Gene3D" id="2.40.10.390">
    <property type="match status" value="1"/>
</dbReference>
<dbReference type="Proteomes" id="UP000287872">
    <property type="component" value="Unassembled WGS sequence"/>
</dbReference>
<protein>
    <submittedName>
        <fullName evidence="2">Uncharacterized protein</fullName>
    </submittedName>
</protein>
<reference evidence="2 3" key="1">
    <citation type="submission" date="2018-11" db="EMBL/GenBank/DDBJ databases">
        <title>Genome sequencing and assembly of Clostridium tagluense strain A121.</title>
        <authorList>
            <person name="Murakami T."/>
            <person name="Segawa T."/>
            <person name="Shcherbakova V.A."/>
            <person name="Mori H."/>
            <person name="Yoshimura Y."/>
        </authorList>
    </citation>
    <scope>NUCLEOTIDE SEQUENCE [LARGE SCALE GENOMIC DNA]</scope>
    <source>
        <strain evidence="2 3">A121</strain>
    </source>
</reference>